<feature type="transmembrane region" description="Helical" evidence="1">
    <location>
        <begin position="42"/>
        <end position="66"/>
    </location>
</feature>
<dbReference type="AlphaFoldDB" id="A0A1I4VRP5"/>
<feature type="transmembrane region" description="Helical" evidence="1">
    <location>
        <begin position="189"/>
        <end position="209"/>
    </location>
</feature>
<dbReference type="OrthoDB" id="1247158at2"/>
<protein>
    <submittedName>
        <fullName evidence="2">Uncharacterized protein</fullName>
    </submittedName>
</protein>
<dbReference type="EMBL" id="FOVD01000001">
    <property type="protein sequence ID" value="SFN03709.1"/>
    <property type="molecule type" value="Genomic_DNA"/>
</dbReference>
<keyword evidence="1" id="KW-1133">Transmembrane helix</keyword>
<dbReference type="RefSeq" id="WP_090022741.1">
    <property type="nucleotide sequence ID" value="NZ_FOVD01000001.1"/>
</dbReference>
<keyword evidence="1" id="KW-0472">Membrane</keyword>
<evidence type="ECO:0000313" key="3">
    <source>
        <dbReference type="Proteomes" id="UP000198769"/>
    </source>
</evidence>
<feature type="transmembrane region" description="Helical" evidence="1">
    <location>
        <begin position="225"/>
        <end position="246"/>
    </location>
</feature>
<feature type="transmembrane region" description="Helical" evidence="1">
    <location>
        <begin position="156"/>
        <end position="177"/>
    </location>
</feature>
<reference evidence="3" key="1">
    <citation type="submission" date="2016-10" db="EMBL/GenBank/DDBJ databases">
        <authorList>
            <person name="Varghese N."/>
            <person name="Submissions S."/>
        </authorList>
    </citation>
    <scope>NUCLEOTIDE SEQUENCE [LARGE SCALE GENOMIC DNA]</scope>
    <source>
        <strain evidence="3">DSM 25575</strain>
    </source>
</reference>
<proteinExistence type="predicted"/>
<gene>
    <name evidence="2" type="ORF">SAMN05421594_0548</name>
</gene>
<feature type="transmembrane region" description="Helical" evidence="1">
    <location>
        <begin position="12"/>
        <end position="30"/>
    </location>
</feature>
<organism evidence="2 3">
    <name type="scientific">Chryseobacterium oleae</name>
    <dbReference type="NCBI Taxonomy" id="491207"/>
    <lineage>
        <taxon>Bacteria</taxon>
        <taxon>Pseudomonadati</taxon>
        <taxon>Bacteroidota</taxon>
        <taxon>Flavobacteriia</taxon>
        <taxon>Flavobacteriales</taxon>
        <taxon>Weeksellaceae</taxon>
        <taxon>Chryseobacterium group</taxon>
        <taxon>Chryseobacterium</taxon>
    </lineage>
</organism>
<keyword evidence="3" id="KW-1185">Reference proteome</keyword>
<name>A0A1I4VRP5_CHROL</name>
<evidence type="ECO:0000313" key="2">
    <source>
        <dbReference type="EMBL" id="SFN03709.1"/>
    </source>
</evidence>
<dbReference type="Proteomes" id="UP000198769">
    <property type="component" value="Unassembled WGS sequence"/>
</dbReference>
<accession>A0A1I4VRP5</accession>
<evidence type="ECO:0000256" key="1">
    <source>
        <dbReference type="SAM" id="Phobius"/>
    </source>
</evidence>
<keyword evidence="1" id="KW-0812">Transmembrane</keyword>
<sequence>MFGVNIQEYHSIYLTVAFVLVILFLSYQWFRKEKRIKNIPKVILIAAVGFIFYKVVFFTTTMVLFLGSTAKDHFSDNIREAKIIDFKMQKSRPSKGTLAYPIVQYQDHNGLQQKIMVDTGFGSSDAPKLHETVKIVVDEKTHQARLVTDLKVMTGVGALIFIFFGLIILSGIVEYALTSKLEKVQSGVVFGSFYVLIPLLITGAAYFFGKSAWDHFTKDHFSKRFWIHSCITVGCLLFMVGYINILRKK</sequence>